<dbReference type="SUPFAM" id="SSF50447">
    <property type="entry name" value="Translation proteins"/>
    <property type="match status" value="1"/>
</dbReference>
<keyword evidence="3 5" id="KW-0698">rRNA processing</keyword>
<keyword evidence="2 5" id="KW-0690">Ribosome biogenesis</keyword>
<evidence type="ECO:0000259" key="6">
    <source>
        <dbReference type="Pfam" id="PF01782"/>
    </source>
</evidence>
<dbReference type="PANTHER" id="PTHR33692">
    <property type="entry name" value="RIBOSOME MATURATION FACTOR RIMM"/>
    <property type="match status" value="1"/>
</dbReference>
<dbReference type="AlphaFoldDB" id="A0A1M4UU21"/>
<comment type="function">
    <text evidence="5">An accessory protein needed during the final step in the assembly of 30S ribosomal subunit, possibly for assembly of the head region. Essential for efficient processing of 16S rRNA. May be needed both before and after RbfA during the maturation of 16S rRNA. It has affinity for free ribosomal 30S subunits but not for 70S ribosomes.</text>
</comment>
<dbReference type="InterPro" id="IPR056792">
    <property type="entry name" value="PRC_RimM"/>
</dbReference>
<dbReference type="OrthoDB" id="9810331at2"/>
<dbReference type="RefSeq" id="WP_073296646.1">
    <property type="nucleotide sequence ID" value="NZ_FQUF01000009.1"/>
</dbReference>
<dbReference type="InterPro" id="IPR011961">
    <property type="entry name" value="RimM"/>
</dbReference>
<dbReference type="Pfam" id="PF01782">
    <property type="entry name" value="RimM"/>
    <property type="match status" value="1"/>
</dbReference>
<comment type="domain">
    <text evidence="5">The PRC barrel domain binds ribosomal protein uS19.</text>
</comment>
<dbReference type="HAMAP" id="MF_00014">
    <property type="entry name" value="Ribosome_mat_RimM"/>
    <property type="match status" value="1"/>
</dbReference>
<dbReference type="InterPro" id="IPR036976">
    <property type="entry name" value="RimM_N_sf"/>
</dbReference>
<keyword evidence="1 5" id="KW-0963">Cytoplasm</keyword>
<dbReference type="Gene3D" id="2.40.30.60">
    <property type="entry name" value="RimM"/>
    <property type="match status" value="1"/>
</dbReference>
<evidence type="ECO:0000259" key="7">
    <source>
        <dbReference type="Pfam" id="PF24986"/>
    </source>
</evidence>
<dbReference type="Pfam" id="PF24986">
    <property type="entry name" value="PRC_RimM"/>
    <property type="match status" value="1"/>
</dbReference>
<evidence type="ECO:0000256" key="2">
    <source>
        <dbReference type="ARBA" id="ARBA00022517"/>
    </source>
</evidence>
<keyword evidence="9" id="KW-1185">Reference proteome</keyword>
<feature type="domain" description="RimM N-terminal" evidence="6">
    <location>
        <begin position="7"/>
        <end position="89"/>
    </location>
</feature>
<reference evidence="9" key="1">
    <citation type="submission" date="2016-11" db="EMBL/GenBank/DDBJ databases">
        <authorList>
            <person name="Varghese N."/>
            <person name="Submissions S."/>
        </authorList>
    </citation>
    <scope>NUCLEOTIDE SEQUENCE [LARGE SCALE GENOMIC DNA]</scope>
    <source>
        <strain evidence="9">DSM 15692</strain>
    </source>
</reference>
<gene>
    <name evidence="5" type="primary">rimM</name>
    <name evidence="8" type="ORF">SAMN02745249_00762</name>
</gene>
<comment type="subcellular location">
    <subcellularLocation>
        <location evidence="5">Cytoplasm</location>
    </subcellularLocation>
</comment>
<accession>A0A1M4UU21</accession>
<evidence type="ECO:0000256" key="3">
    <source>
        <dbReference type="ARBA" id="ARBA00022552"/>
    </source>
</evidence>
<comment type="subunit">
    <text evidence="5">Binds ribosomal protein uS19.</text>
</comment>
<comment type="similarity">
    <text evidence="5">Belongs to the RimM family.</text>
</comment>
<protein>
    <recommendedName>
        <fullName evidence="5">Ribosome maturation factor RimM</fullName>
    </recommendedName>
</protein>
<keyword evidence="4 5" id="KW-0143">Chaperone</keyword>
<sequence length="174" mass="20324">MTTYLNVGKIVNTHGIKGEVRVQSITEHPEERYQAGSKLVIEMNKNEQFPVTVRSHRVHKNFDLLMFEEFTSINDVEKFKNKMLQIDEELLPELEEGVYYENDIIDSKVFDEQKNEIGRLKEILFMPANDVWVVKRPGKKDLLLPFIESVILKVDTQNKEIMVRVLEGLDSDED</sequence>
<dbReference type="GO" id="GO:0006364">
    <property type="term" value="P:rRNA processing"/>
    <property type="evidence" value="ECO:0007669"/>
    <property type="project" value="UniProtKB-UniRule"/>
</dbReference>
<dbReference type="Gene3D" id="2.30.30.240">
    <property type="entry name" value="PRC-barrel domain"/>
    <property type="match status" value="1"/>
</dbReference>
<dbReference type="EMBL" id="FQUF01000009">
    <property type="protein sequence ID" value="SHE60147.1"/>
    <property type="molecule type" value="Genomic_DNA"/>
</dbReference>
<evidence type="ECO:0000256" key="1">
    <source>
        <dbReference type="ARBA" id="ARBA00022490"/>
    </source>
</evidence>
<dbReference type="SUPFAM" id="SSF50346">
    <property type="entry name" value="PRC-barrel domain"/>
    <property type="match status" value="1"/>
</dbReference>
<dbReference type="NCBIfam" id="TIGR02273">
    <property type="entry name" value="16S_RimM"/>
    <property type="match status" value="1"/>
</dbReference>
<evidence type="ECO:0000256" key="5">
    <source>
        <dbReference type="HAMAP-Rule" id="MF_00014"/>
    </source>
</evidence>
<dbReference type="PANTHER" id="PTHR33692:SF1">
    <property type="entry name" value="RIBOSOME MATURATION FACTOR RIMM"/>
    <property type="match status" value="1"/>
</dbReference>
<dbReference type="InterPro" id="IPR002676">
    <property type="entry name" value="RimM_N"/>
</dbReference>
<feature type="domain" description="Ribosome maturation factor RimM PRC barrel" evidence="7">
    <location>
        <begin position="102"/>
        <end position="168"/>
    </location>
</feature>
<evidence type="ECO:0000313" key="8">
    <source>
        <dbReference type="EMBL" id="SHE60147.1"/>
    </source>
</evidence>
<evidence type="ECO:0000256" key="4">
    <source>
        <dbReference type="ARBA" id="ARBA00023186"/>
    </source>
</evidence>
<organism evidence="8 9">
    <name type="scientific">Atopostipes suicloacalis DSM 15692</name>
    <dbReference type="NCBI Taxonomy" id="1121025"/>
    <lineage>
        <taxon>Bacteria</taxon>
        <taxon>Bacillati</taxon>
        <taxon>Bacillota</taxon>
        <taxon>Bacilli</taxon>
        <taxon>Lactobacillales</taxon>
        <taxon>Carnobacteriaceae</taxon>
        <taxon>Atopostipes</taxon>
    </lineage>
</organism>
<evidence type="ECO:0000313" key="9">
    <source>
        <dbReference type="Proteomes" id="UP000184128"/>
    </source>
</evidence>
<dbReference type="GO" id="GO:0043022">
    <property type="term" value="F:ribosome binding"/>
    <property type="evidence" value="ECO:0007669"/>
    <property type="project" value="InterPro"/>
</dbReference>
<name>A0A1M4UU21_9LACT</name>
<dbReference type="STRING" id="1121025.SAMN02745249_00762"/>
<dbReference type="InterPro" id="IPR009000">
    <property type="entry name" value="Transl_B-barrel_sf"/>
</dbReference>
<proteinExistence type="inferred from homology"/>
<dbReference type="InterPro" id="IPR011033">
    <property type="entry name" value="PRC_barrel-like_sf"/>
</dbReference>
<dbReference type="GO" id="GO:0042274">
    <property type="term" value="P:ribosomal small subunit biogenesis"/>
    <property type="evidence" value="ECO:0007669"/>
    <property type="project" value="UniProtKB-UniRule"/>
</dbReference>
<dbReference type="GO" id="GO:0005840">
    <property type="term" value="C:ribosome"/>
    <property type="evidence" value="ECO:0007669"/>
    <property type="project" value="InterPro"/>
</dbReference>
<dbReference type="Proteomes" id="UP000184128">
    <property type="component" value="Unassembled WGS sequence"/>
</dbReference>
<dbReference type="GO" id="GO:0005737">
    <property type="term" value="C:cytoplasm"/>
    <property type="evidence" value="ECO:0007669"/>
    <property type="project" value="UniProtKB-SubCell"/>
</dbReference>